<feature type="transmembrane region" description="Helical" evidence="2">
    <location>
        <begin position="77"/>
        <end position="101"/>
    </location>
</feature>
<keyword evidence="2" id="KW-0812">Transmembrane</keyword>
<dbReference type="Proteomes" id="UP000468531">
    <property type="component" value="Unassembled WGS sequence"/>
</dbReference>
<keyword evidence="2" id="KW-0472">Membrane</keyword>
<feature type="transmembrane region" description="Helical" evidence="2">
    <location>
        <begin position="107"/>
        <end position="128"/>
    </location>
</feature>
<proteinExistence type="predicted"/>
<comment type="caution">
    <text evidence="3">The sequence shown here is derived from an EMBL/GenBank/DDBJ whole genome shotgun (WGS) entry which is preliminary data.</text>
</comment>
<dbReference type="Pfam" id="PF11026">
    <property type="entry name" value="DUF2721"/>
    <property type="match status" value="1"/>
</dbReference>
<evidence type="ECO:0000313" key="3">
    <source>
        <dbReference type="EMBL" id="NEV01330.1"/>
    </source>
</evidence>
<evidence type="ECO:0000313" key="4">
    <source>
        <dbReference type="Proteomes" id="UP000468531"/>
    </source>
</evidence>
<feature type="region of interest" description="Disordered" evidence="1">
    <location>
        <begin position="139"/>
        <end position="158"/>
    </location>
</feature>
<reference evidence="3 4" key="1">
    <citation type="journal article" date="2020" name="Arch. Microbiol.">
        <title>Bradyrhizobium uaiense sp. nov., a new highly efficient cowpea symbiont.</title>
        <authorList>
            <person name="Cabral Michel D."/>
            <person name="Azarias Guimaraes A."/>
            <person name="Martins da Costa E."/>
            <person name="Soares de Carvalho T."/>
            <person name="Balsanelli E."/>
            <person name="Willems A."/>
            <person name="Maltempi de Souza E."/>
            <person name="de Souza Moreira F.M."/>
        </authorList>
    </citation>
    <scope>NUCLEOTIDE SEQUENCE [LARGE SCALE GENOMIC DNA]</scope>
    <source>
        <strain evidence="3 4">UFLA 03-164</strain>
    </source>
</reference>
<dbReference type="InterPro" id="IPR021279">
    <property type="entry name" value="DUF2721"/>
</dbReference>
<dbReference type="EMBL" id="VKHP01000232">
    <property type="protein sequence ID" value="NEV01330.1"/>
    <property type="molecule type" value="Genomic_DNA"/>
</dbReference>
<keyword evidence="2" id="KW-1133">Transmembrane helix</keyword>
<dbReference type="AlphaFoldDB" id="A0A6P1BT42"/>
<gene>
    <name evidence="3" type="ORF">FNJ47_37465</name>
</gene>
<feature type="transmembrane region" description="Helical" evidence="2">
    <location>
        <begin position="20"/>
        <end position="37"/>
    </location>
</feature>
<keyword evidence="4" id="KW-1185">Reference proteome</keyword>
<accession>A0A6P1BT42</accession>
<evidence type="ECO:0000256" key="1">
    <source>
        <dbReference type="SAM" id="MobiDB-lite"/>
    </source>
</evidence>
<organism evidence="3 4">
    <name type="scientific">Bradyrhizobium uaiense</name>
    <dbReference type="NCBI Taxonomy" id="2594946"/>
    <lineage>
        <taxon>Bacteria</taxon>
        <taxon>Pseudomonadati</taxon>
        <taxon>Pseudomonadota</taxon>
        <taxon>Alphaproteobacteria</taxon>
        <taxon>Hyphomicrobiales</taxon>
        <taxon>Nitrobacteraceae</taxon>
        <taxon>Bradyrhizobium</taxon>
    </lineage>
</organism>
<sequence length="158" mass="17416">MLIDTPTAAHLSQVISQVTAPAFLLGAVAAFVSLLIGRMNRVVDRLQALHATIDFDISPTHPDMPHLRRRAVLLNKAIVLSTISAIVTSLLVILAFVSAFFQFRHEYGVALLFVIALSFFTLSLVDLVREARLSLHDLSHHKPSRSPQQNAPFQNSNV</sequence>
<name>A0A6P1BT42_9BRAD</name>
<feature type="compositionally biased region" description="Polar residues" evidence="1">
    <location>
        <begin position="145"/>
        <end position="158"/>
    </location>
</feature>
<protein>
    <submittedName>
        <fullName evidence="3">DUF2721 domain-containing protein</fullName>
    </submittedName>
</protein>
<evidence type="ECO:0000256" key="2">
    <source>
        <dbReference type="SAM" id="Phobius"/>
    </source>
</evidence>